<comment type="caution">
    <text evidence="2">The sequence shown here is derived from an EMBL/GenBank/DDBJ whole genome shotgun (WGS) entry which is preliminary data.</text>
</comment>
<dbReference type="Pfam" id="PF19054">
    <property type="entry name" value="DUF5753"/>
    <property type="match status" value="1"/>
</dbReference>
<dbReference type="RefSeq" id="WP_345555374.1">
    <property type="nucleotide sequence ID" value="NZ_BAABIK010000002.1"/>
</dbReference>
<organism evidence="2 3">
    <name type="scientific">Streptomonospora halophila</name>
    <dbReference type="NCBI Taxonomy" id="427369"/>
    <lineage>
        <taxon>Bacteria</taxon>
        <taxon>Bacillati</taxon>
        <taxon>Actinomycetota</taxon>
        <taxon>Actinomycetes</taxon>
        <taxon>Streptosporangiales</taxon>
        <taxon>Nocardiopsidaceae</taxon>
        <taxon>Streptomonospora</taxon>
    </lineage>
</organism>
<dbReference type="PROSITE" id="PS50943">
    <property type="entry name" value="HTH_CROC1"/>
    <property type="match status" value="1"/>
</dbReference>
<dbReference type="InterPro" id="IPR001387">
    <property type="entry name" value="Cro/C1-type_HTH"/>
</dbReference>
<dbReference type="Gene3D" id="1.10.260.40">
    <property type="entry name" value="lambda repressor-like DNA-binding domains"/>
    <property type="match status" value="1"/>
</dbReference>
<dbReference type="Pfam" id="PF13560">
    <property type="entry name" value="HTH_31"/>
    <property type="match status" value="1"/>
</dbReference>
<reference evidence="3" key="1">
    <citation type="journal article" date="2019" name="Int. J. Syst. Evol. Microbiol.">
        <title>The Global Catalogue of Microorganisms (GCM) 10K type strain sequencing project: providing services to taxonomists for standard genome sequencing and annotation.</title>
        <authorList>
            <consortium name="The Broad Institute Genomics Platform"/>
            <consortium name="The Broad Institute Genome Sequencing Center for Infectious Disease"/>
            <person name="Wu L."/>
            <person name="Ma J."/>
        </authorList>
    </citation>
    <scope>NUCLEOTIDE SEQUENCE [LARGE SCALE GENOMIC DNA]</scope>
    <source>
        <strain evidence="3">JCM 18123</strain>
    </source>
</reference>
<dbReference type="EMBL" id="BAABIK010000002">
    <property type="protein sequence ID" value="GAA4929397.1"/>
    <property type="molecule type" value="Genomic_DNA"/>
</dbReference>
<sequence>MNRDAWRPFGEDLRVRRKELGLSVQDAAHATGVTPSLVRKQESGERSVSKPSAELLDELYRANGSVLRSWSAVLKNSGNPEWWRKVEESEKRAAEIRMSHPTLIPGALQTEAYTTEIFRILAPLDSPETQREHVLRKTKRAAQMISARLPRLWAVLPEIVITRPTGGAEVMSEQCGRLLDLIDQDRVRIQVIGESIPVQPGAGGPYRILGFTSHRSVLWVEHSSGAVIIDDQAEIRRHEILFGELQGWAYSPMDSREVIREARERHGQAMA</sequence>
<dbReference type="SUPFAM" id="SSF47413">
    <property type="entry name" value="lambda repressor-like DNA-binding domains"/>
    <property type="match status" value="1"/>
</dbReference>
<protein>
    <recommendedName>
        <fullName evidence="1">HTH cro/C1-type domain-containing protein</fullName>
    </recommendedName>
</protein>
<name>A0ABP9G5G2_9ACTN</name>
<dbReference type="CDD" id="cd00093">
    <property type="entry name" value="HTH_XRE"/>
    <property type="match status" value="1"/>
</dbReference>
<proteinExistence type="predicted"/>
<gene>
    <name evidence="2" type="ORF">GCM10023224_06130</name>
</gene>
<evidence type="ECO:0000313" key="3">
    <source>
        <dbReference type="Proteomes" id="UP001499993"/>
    </source>
</evidence>
<dbReference type="InterPro" id="IPR010982">
    <property type="entry name" value="Lambda_DNA-bd_dom_sf"/>
</dbReference>
<dbReference type="SMART" id="SM00530">
    <property type="entry name" value="HTH_XRE"/>
    <property type="match status" value="1"/>
</dbReference>
<dbReference type="InterPro" id="IPR043917">
    <property type="entry name" value="DUF5753"/>
</dbReference>
<evidence type="ECO:0000259" key="1">
    <source>
        <dbReference type="PROSITE" id="PS50943"/>
    </source>
</evidence>
<keyword evidence="3" id="KW-1185">Reference proteome</keyword>
<feature type="domain" description="HTH cro/C1-type" evidence="1">
    <location>
        <begin position="13"/>
        <end position="67"/>
    </location>
</feature>
<evidence type="ECO:0000313" key="2">
    <source>
        <dbReference type="EMBL" id="GAA4929397.1"/>
    </source>
</evidence>
<accession>A0ABP9G5G2</accession>
<dbReference type="Proteomes" id="UP001499993">
    <property type="component" value="Unassembled WGS sequence"/>
</dbReference>